<reference evidence="1 2" key="1">
    <citation type="submission" date="2022-07" db="EMBL/GenBank/DDBJ databases">
        <authorList>
            <person name="Criscuolo A."/>
        </authorList>
    </citation>
    <scope>NUCLEOTIDE SEQUENCE [LARGE SCALE GENOMIC DNA]</scope>
    <source>
        <strain evidence="2">CIP 111951</strain>
    </source>
</reference>
<dbReference type="Proteomes" id="UP001152485">
    <property type="component" value="Unassembled WGS sequence"/>
</dbReference>
<gene>
    <name evidence="1" type="ORF">PSECIP111951_02673</name>
</gene>
<sequence length="283" mass="32857">MAKSKWTDSASVNEVLSRVEKLKLKAGQQCGQIITKKSFKSAFNSNGFDNYLMLLKELVRFDSEVPDAVKEQILHDAIWHAADMEQLQSGFIGGQIKRLEAEYLAQITKKYYLITAVSITGLKNKRMIKTPKSVITISKHFPKKFKNSYDFQQVQSMYPRINQKCYSWVTIEVCAKCVHAATEIALEQLDYWRGIFNIFLIITILELRLRSLLLSTKSPNIHITHFIWKMAIKHLPFISLTQTLAMKLHHWMFLKVMIKLSLFIKNYLLILISVEVESFSLKY</sequence>
<dbReference type="RefSeq" id="WP_261593963.1">
    <property type="nucleotide sequence ID" value="NZ_CAMAPD010000013.1"/>
</dbReference>
<protein>
    <submittedName>
        <fullName evidence="1">Uncharacterized protein</fullName>
    </submittedName>
</protein>
<evidence type="ECO:0000313" key="2">
    <source>
        <dbReference type="Proteomes" id="UP001152485"/>
    </source>
</evidence>
<evidence type="ECO:0000313" key="1">
    <source>
        <dbReference type="EMBL" id="CAH9062357.1"/>
    </source>
</evidence>
<comment type="caution">
    <text evidence="1">The sequence shown here is derived from an EMBL/GenBank/DDBJ whole genome shotgun (WGS) entry which is preliminary data.</text>
</comment>
<name>A0ABM9GKF9_9GAMM</name>
<dbReference type="EMBL" id="CAMAPD010000013">
    <property type="protein sequence ID" value="CAH9062357.1"/>
    <property type="molecule type" value="Genomic_DNA"/>
</dbReference>
<proteinExistence type="predicted"/>
<accession>A0ABM9GKF9</accession>
<organism evidence="1 2">
    <name type="scientific">Pseudoalteromonas holothuriae</name>
    <dbReference type="NCBI Taxonomy" id="2963714"/>
    <lineage>
        <taxon>Bacteria</taxon>
        <taxon>Pseudomonadati</taxon>
        <taxon>Pseudomonadota</taxon>
        <taxon>Gammaproteobacteria</taxon>
        <taxon>Alteromonadales</taxon>
        <taxon>Pseudoalteromonadaceae</taxon>
        <taxon>Pseudoalteromonas</taxon>
    </lineage>
</organism>